<evidence type="ECO:0000256" key="1">
    <source>
        <dbReference type="SAM" id="SignalP"/>
    </source>
</evidence>
<keyword evidence="3" id="KW-1185">Reference proteome</keyword>
<dbReference type="EMBL" id="BTRK01000005">
    <property type="protein sequence ID" value="GMR56187.1"/>
    <property type="molecule type" value="Genomic_DNA"/>
</dbReference>
<gene>
    <name evidence="2" type="ORF">PMAYCL1PPCAC_26382</name>
</gene>
<evidence type="ECO:0000313" key="2">
    <source>
        <dbReference type="EMBL" id="GMR56187.1"/>
    </source>
</evidence>
<protein>
    <submittedName>
        <fullName evidence="2">Uncharacterized protein</fullName>
    </submittedName>
</protein>
<feature type="signal peptide" evidence="1">
    <location>
        <begin position="1"/>
        <end position="18"/>
    </location>
</feature>
<feature type="chain" id="PRO_5043012358" evidence="1">
    <location>
        <begin position="19"/>
        <end position="248"/>
    </location>
</feature>
<reference evidence="3" key="1">
    <citation type="submission" date="2022-10" db="EMBL/GenBank/DDBJ databases">
        <title>Genome assembly of Pristionchus species.</title>
        <authorList>
            <person name="Yoshida K."/>
            <person name="Sommer R.J."/>
        </authorList>
    </citation>
    <scope>NUCLEOTIDE SEQUENCE [LARGE SCALE GENOMIC DNA]</scope>
    <source>
        <strain evidence="3">RS5460</strain>
    </source>
</reference>
<organism evidence="2 3">
    <name type="scientific">Pristionchus mayeri</name>
    <dbReference type="NCBI Taxonomy" id="1317129"/>
    <lineage>
        <taxon>Eukaryota</taxon>
        <taxon>Metazoa</taxon>
        <taxon>Ecdysozoa</taxon>
        <taxon>Nematoda</taxon>
        <taxon>Chromadorea</taxon>
        <taxon>Rhabditida</taxon>
        <taxon>Rhabditina</taxon>
        <taxon>Diplogasteromorpha</taxon>
        <taxon>Diplogasteroidea</taxon>
        <taxon>Neodiplogasteridae</taxon>
        <taxon>Pristionchus</taxon>
    </lineage>
</organism>
<name>A0AAN5I855_9BILA</name>
<dbReference type="Proteomes" id="UP001328107">
    <property type="component" value="Unassembled WGS sequence"/>
</dbReference>
<comment type="caution">
    <text evidence="2">The sequence shown here is derived from an EMBL/GenBank/DDBJ whole genome shotgun (WGS) entry which is preliminary data.</text>
</comment>
<evidence type="ECO:0000313" key="3">
    <source>
        <dbReference type="Proteomes" id="UP001328107"/>
    </source>
</evidence>
<accession>A0AAN5I855</accession>
<proteinExistence type="predicted"/>
<keyword evidence="1" id="KW-0732">Signal</keyword>
<sequence>MTSLRLALFFILFTVALGQDGPCVDFSSVCVPVREMEQGCRCALIRQPSMLESEDDDEDLEDDVQFKILSQKAVDELNRFFRVNESQPAPVDSNVFATVHDTVHTHLMTFPTSILDKIVRSQEDWLSPKTRQHLINCGGPRCEVVKEATDLQGNPPPTRPDRAFRVTRALRYDIEGEDRTLLAIASATSDFVLTKQKVRVCKHTLFWKTCHDEWRLRVFDDASRANWMNHVNKAMVGMFRTDNGNLLV</sequence>
<dbReference type="AlphaFoldDB" id="A0AAN5I855"/>